<name>A0A8E2FBS6_9PEZI</name>
<dbReference type="AlphaFoldDB" id="A0A8E2FBS6"/>
<dbReference type="EMBL" id="KV748593">
    <property type="protein sequence ID" value="OCL14287.1"/>
    <property type="molecule type" value="Genomic_DNA"/>
</dbReference>
<protein>
    <submittedName>
        <fullName evidence="1">PLC-like phosphodiesterase</fullName>
    </submittedName>
</protein>
<dbReference type="OrthoDB" id="7984201at2759"/>
<dbReference type="PANTHER" id="PTHR13593:SF140">
    <property type="entry name" value="PLC-LIKE PHOSPHODIESTERASE"/>
    <property type="match status" value="1"/>
</dbReference>
<dbReference type="PANTHER" id="PTHR13593">
    <property type="match status" value="1"/>
</dbReference>
<dbReference type="Pfam" id="PF26146">
    <property type="entry name" value="PI-PLC_X"/>
    <property type="match status" value="1"/>
</dbReference>
<dbReference type="InterPro" id="IPR051057">
    <property type="entry name" value="PI-PLC_domain"/>
</dbReference>
<organism evidence="1 2">
    <name type="scientific">Glonium stellatum</name>
    <dbReference type="NCBI Taxonomy" id="574774"/>
    <lineage>
        <taxon>Eukaryota</taxon>
        <taxon>Fungi</taxon>
        <taxon>Dikarya</taxon>
        <taxon>Ascomycota</taxon>
        <taxon>Pezizomycotina</taxon>
        <taxon>Dothideomycetes</taxon>
        <taxon>Pleosporomycetidae</taxon>
        <taxon>Gloniales</taxon>
        <taxon>Gloniaceae</taxon>
        <taxon>Glonium</taxon>
    </lineage>
</organism>
<accession>A0A8E2FBS6</accession>
<evidence type="ECO:0000313" key="1">
    <source>
        <dbReference type="EMBL" id="OCL14287.1"/>
    </source>
</evidence>
<reference evidence="1 2" key="1">
    <citation type="journal article" date="2016" name="Nat. Commun.">
        <title>Ectomycorrhizal ecology is imprinted in the genome of the dominant symbiotic fungus Cenococcum geophilum.</title>
        <authorList>
            <consortium name="DOE Joint Genome Institute"/>
            <person name="Peter M."/>
            <person name="Kohler A."/>
            <person name="Ohm R.A."/>
            <person name="Kuo A."/>
            <person name="Krutzmann J."/>
            <person name="Morin E."/>
            <person name="Arend M."/>
            <person name="Barry K.W."/>
            <person name="Binder M."/>
            <person name="Choi C."/>
            <person name="Clum A."/>
            <person name="Copeland A."/>
            <person name="Grisel N."/>
            <person name="Haridas S."/>
            <person name="Kipfer T."/>
            <person name="LaButti K."/>
            <person name="Lindquist E."/>
            <person name="Lipzen A."/>
            <person name="Maire R."/>
            <person name="Meier B."/>
            <person name="Mihaltcheva S."/>
            <person name="Molinier V."/>
            <person name="Murat C."/>
            <person name="Poggeler S."/>
            <person name="Quandt C.A."/>
            <person name="Sperisen C."/>
            <person name="Tritt A."/>
            <person name="Tisserant E."/>
            <person name="Crous P.W."/>
            <person name="Henrissat B."/>
            <person name="Nehls U."/>
            <person name="Egli S."/>
            <person name="Spatafora J.W."/>
            <person name="Grigoriev I.V."/>
            <person name="Martin F.M."/>
        </authorList>
    </citation>
    <scope>NUCLEOTIDE SEQUENCE [LARGE SCALE GENOMIC DNA]</scope>
    <source>
        <strain evidence="1 2">CBS 207.34</strain>
    </source>
</reference>
<dbReference type="SUPFAM" id="SSF51695">
    <property type="entry name" value="PLC-like phosphodiesterases"/>
    <property type="match status" value="1"/>
</dbReference>
<proteinExistence type="predicted"/>
<dbReference type="Proteomes" id="UP000250140">
    <property type="component" value="Unassembled WGS sequence"/>
</dbReference>
<dbReference type="GO" id="GO:0008081">
    <property type="term" value="F:phosphoric diester hydrolase activity"/>
    <property type="evidence" value="ECO:0007669"/>
    <property type="project" value="InterPro"/>
</dbReference>
<dbReference type="InterPro" id="IPR017946">
    <property type="entry name" value="PLC-like_Pdiesterase_TIM-brl"/>
</dbReference>
<keyword evidence="2" id="KW-1185">Reference proteome</keyword>
<evidence type="ECO:0000313" key="2">
    <source>
        <dbReference type="Proteomes" id="UP000250140"/>
    </source>
</evidence>
<dbReference type="GO" id="GO:0006629">
    <property type="term" value="P:lipid metabolic process"/>
    <property type="evidence" value="ECO:0007669"/>
    <property type="project" value="InterPro"/>
</dbReference>
<gene>
    <name evidence="1" type="ORF">AOQ84DRAFT_281399</name>
</gene>
<dbReference type="Gene3D" id="3.20.20.190">
    <property type="entry name" value="Phosphatidylinositol (PI) phosphodiesterase"/>
    <property type="match status" value="1"/>
</dbReference>
<sequence length="441" mass="47290">MLFAFLWFSSLAAAQSVITITGTLTGADALPTGSEVSYASAFSTITASSSSRTGVISGISSSFGEANSTGSVSPSSTNSVTLLVGGGSTTLSNNMTASSTTTSAKPTNTQPCNGYPEFCTRKYSNITEVCAHNSPFSVKKNAASNQALDVTTQLNDGIRMLQGQAHYVNGTLYFCHTSCDLLNAGTVQAYLEKVADWVHDNPYDVVTILIGNADYAMTNSEGVKNITAETYVEPIQNSGLTPYIYYPPKIPMRLEDWPTLGEMIVTQKRVVIFMDYNANQTAVPYILDEFSQMWETPYSPTNISFPCDVQRPPNLSRNSSLDWLYIANHNLNTEVAIGSFSLLIPNVVDLNVTNGLNGTGSLGLMSNECTADWGRPPNFLLVDYYNIGSFNGSVFAVAAEANNVTYNGKCCGTSSFATQSFGGPPIITLSVAFLAAITWMI</sequence>